<gene>
    <name evidence="10" type="ORF">LVJ77_07630</name>
</gene>
<reference evidence="10" key="2">
    <citation type="submission" date="2024-09" db="EMBL/GenBank/DDBJ databases">
        <authorList>
            <person name="Veyrier F.J."/>
        </authorList>
    </citation>
    <scope>NUCLEOTIDE SEQUENCE</scope>
    <source>
        <strain evidence="10">17694</strain>
    </source>
</reference>
<name>A0A8T9MQS6_9NEIS</name>
<dbReference type="EMBL" id="CP091521">
    <property type="protein sequence ID" value="UOP04260.1"/>
    <property type="molecule type" value="Genomic_DNA"/>
</dbReference>
<dbReference type="InterPro" id="IPR011250">
    <property type="entry name" value="OMP/PagP_B-barrel"/>
</dbReference>
<evidence type="ECO:0000256" key="7">
    <source>
        <dbReference type="ARBA" id="ARBA00023237"/>
    </source>
</evidence>
<dbReference type="Proteomes" id="UP000831534">
    <property type="component" value="Chromosome"/>
</dbReference>
<comment type="subcellular location">
    <subcellularLocation>
        <location evidence="1">Cell outer membrane</location>
    </subcellularLocation>
</comment>
<dbReference type="Pfam" id="PF02462">
    <property type="entry name" value="Opacity"/>
    <property type="match status" value="1"/>
</dbReference>
<evidence type="ECO:0000256" key="1">
    <source>
        <dbReference type="ARBA" id="ARBA00004442"/>
    </source>
</evidence>
<reference evidence="10" key="1">
    <citation type="journal article" date="2022" name="Res Sq">
        <title>Evolution of multicellular longitudinally dividing oral cavity symbionts (Neisseriaceae).</title>
        <authorList>
            <person name="Nyongesa S."/>
            <person name="Weber P."/>
            <person name="Bernet E."/>
            <person name="Pullido F."/>
            <person name="Nieckarz M."/>
            <person name="Delaby M."/>
            <person name="Nieves C."/>
            <person name="Viehboeck T."/>
            <person name="Krause N."/>
            <person name="Rivera-Millot A."/>
            <person name="Nakamura A."/>
            <person name="Vischer N."/>
            <person name="VanNieuwenhze M."/>
            <person name="Brun Y."/>
            <person name="Cava F."/>
            <person name="Bulgheresi S."/>
            <person name="Veyrier F."/>
        </authorList>
    </citation>
    <scope>NUCLEOTIDE SEQUENCE</scope>
    <source>
        <strain evidence="10">17694</strain>
    </source>
</reference>
<dbReference type="GO" id="GO:0015288">
    <property type="term" value="F:porin activity"/>
    <property type="evidence" value="ECO:0007669"/>
    <property type="project" value="InterPro"/>
</dbReference>
<proteinExistence type="inferred from homology"/>
<evidence type="ECO:0000256" key="2">
    <source>
        <dbReference type="ARBA" id="ARBA00009830"/>
    </source>
</evidence>
<evidence type="ECO:0000313" key="10">
    <source>
        <dbReference type="EMBL" id="UOP04260.1"/>
    </source>
</evidence>
<dbReference type="GO" id="GO:0009279">
    <property type="term" value="C:cell outer membrane"/>
    <property type="evidence" value="ECO:0007669"/>
    <property type="project" value="UniProtKB-SubCell"/>
</dbReference>
<sequence>MKHYLHVAALAASGLLMTAAASAEGTPGFYVQGDIGLANLNTNTGKFKAKDTFKSLKNSYRKSGFMPRLSAGYDFGNNLRVAGDYTHYKNTEDSAKNGGNSLHVKSQARSLGVSAIYDFPIGGAPVKPYAGARVGLNKTRLQARTQMDGNRHTTSESKTKVGMGVMVGASYDIAPNIAADAGYRYNHMGSEVKAHEVTAGVRYTFR</sequence>
<keyword evidence="5 8" id="KW-0732">Signal</keyword>
<evidence type="ECO:0000313" key="11">
    <source>
        <dbReference type="Proteomes" id="UP000831534"/>
    </source>
</evidence>
<keyword evidence="3" id="KW-1134">Transmembrane beta strand</keyword>
<evidence type="ECO:0000256" key="4">
    <source>
        <dbReference type="ARBA" id="ARBA00022692"/>
    </source>
</evidence>
<keyword evidence="7" id="KW-0998">Cell outer membrane</keyword>
<protein>
    <submittedName>
        <fullName evidence="10">Opacity family porin</fullName>
    </submittedName>
</protein>
<dbReference type="Gene3D" id="2.40.160.20">
    <property type="match status" value="1"/>
</dbReference>
<keyword evidence="4" id="KW-0812">Transmembrane</keyword>
<keyword evidence="11" id="KW-1185">Reference proteome</keyword>
<dbReference type="InterPro" id="IPR006315">
    <property type="entry name" value="OM_autotransptr_brl_dom"/>
</dbReference>
<evidence type="ECO:0000256" key="5">
    <source>
        <dbReference type="ARBA" id="ARBA00022729"/>
    </source>
</evidence>
<organism evidence="10 11">
    <name type="scientific">Conchiformibius kuhniae</name>
    <dbReference type="NCBI Taxonomy" id="211502"/>
    <lineage>
        <taxon>Bacteria</taxon>
        <taxon>Pseudomonadati</taxon>
        <taxon>Pseudomonadota</taxon>
        <taxon>Betaproteobacteria</taxon>
        <taxon>Neisseriales</taxon>
        <taxon>Neisseriaceae</taxon>
        <taxon>Conchiformibius</taxon>
    </lineage>
</organism>
<dbReference type="AlphaFoldDB" id="A0A8T9MQS6"/>
<evidence type="ECO:0000256" key="6">
    <source>
        <dbReference type="ARBA" id="ARBA00023136"/>
    </source>
</evidence>
<feature type="signal peptide" evidence="8">
    <location>
        <begin position="1"/>
        <end position="23"/>
    </location>
</feature>
<evidence type="ECO:0000256" key="3">
    <source>
        <dbReference type="ARBA" id="ARBA00022452"/>
    </source>
</evidence>
<dbReference type="InterPro" id="IPR003394">
    <property type="entry name" value="Porin_opacity"/>
</dbReference>
<dbReference type="NCBIfam" id="TIGR01414">
    <property type="entry name" value="autotrans_barl"/>
    <property type="match status" value="1"/>
</dbReference>
<accession>A0A8T9MQS6</accession>
<evidence type="ECO:0000256" key="8">
    <source>
        <dbReference type="SAM" id="SignalP"/>
    </source>
</evidence>
<evidence type="ECO:0000259" key="9">
    <source>
        <dbReference type="Pfam" id="PF02462"/>
    </source>
</evidence>
<dbReference type="SUPFAM" id="SSF56925">
    <property type="entry name" value="OMPA-like"/>
    <property type="match status" value="1"/>
</dbReference>
<feature type="domain" description="Porin opacity type" evidence="9">
    <location>
        <begin position="71"/>
        <end position="205"/>
    </location>
</feature>
<dbReference type="RefSeq" id="WP_027010046.1">
    <property type="nucleotide sequence ID" value="NZ_CP091521.1"/>
</dbReference>
<dbReference type="KEGG" id="ckh:LVJ77_07630"/>
<feature type="chain" id="PRO_5035944675" evidence="8">
    <location>
        <begin position="24"/>
        <end position="206"/>
    </location>
</feature>
<comment type="similarity">
    <text evidence="2">Belongs to the opacity porin family.</text>
</comment>
<keyword evidence="6" id="KW-0472">Membrane</keyword>